<evidence type="ECO:0000313" key="1">
    <source>
        <dbReference type="EMBL" id="TPG27364.1"/>
    </source>
</evidence>
<reference evidence="1 2" key="1">
    <citation type="journal article" date="2019" name="Environ. Microbiol.">
        <title>Species interactions and distinct microbial communities in high Arctic permafrost affected cryosols are associated with the CH4 and CO2 gas fluxes.</title>
        <authorList>
            <person name="Altshuler I."/>
            <person name="Hamel J."/>
            <person name="Turney S."/>
            <person name="Magnuson E."/>
            <person name="Levesque R."/>
            <person name="Greer C."/>
            <person name="Whyte L.G."/>
        </authorList>
    </citation>
    <scope>NUCLEOTIDE SEQUENCE [LARGE SCALE GENOMIC DNA]</scope>
    <source>
        <strain evidence="1 2">S5.20</strain>
    </source>
</reference>
<proteinExistence type="predicted"/>
<dbReference type="Proteomes" id="UP000320095">
    <property type="component" value="Unassembled WGS sequence"/>
</dbReference>
<dbReference type="AlphaFoldDB" id="A0A502DQL3"/>
<dbReference type="SUPFAM" id="SSF53756">
    <property type="entry name" value="UDP-Glycosyltransferase/glycogen phosphorylase"/>
    <property type="match status" value="1"/>
</dbReference>
<organism evidence="1 2">
    <name type="scientific">Mycolicibacterium hodleri</name>
    <dbReference type="NCBI Taxonomy" id="49897"/>
    <lineage>
        <taxon>Bacteria</taxon>
        <taxon>Bacillati</taxon>
        <taxon>Actinomycetota</taxon>
        <taxon>Actinomycetes</taxon>
        <taxon>Mycobacteriales</taxon>
        <taxon>Mycobacteriaceae</taxon>
        <taxon>Mycolicibacterium</taxon>
    </lineage>
</organism>
<sequence length="352" mass="38727">MMGGLVLTLASVPSGHPYVDSVVDPSRIHLLPDPVPRDASTPGQWWPPRFLESDYLFRHLGSFDVLHVHFGFEEFTAEELRGVVDILRRARIPLVLTVHDLHNPHFADPTLHLSQLDVLVPAATEVITLTRGAASVIRRRWGRDAVVLPHPHVLPLERVGVARALRRVPVIGIHGKGLRASVQPWPILDALLDGDLPACVVRFDLDENGAPAGGGSMARLAKYRRAGVDVRVHPRFTDDELAAYLLEVDVVVLPYRFGTHSGWAEACHDAGTTVVSPRCGFFVEQHPGPVFDYGPTGLDGAELRRAVSLGVQTSRTVGEDREKRSGRARERQWVRDRMVDLYVGAMATAVAA</sequence>
<dbReference type="EMBL" id="RCZG01000022">
    <property type="protein sequence ID" value="TPG27364.1"/>
    <property type="molecule type" value="Genomic_DNA"/>
</dbReference>
<accession>A0A502DQL3</accession>
<dbReference type="Gene3D" id="3.40.50.2000">
    <property type="entry name" value="Glycogen Phosphorylase B"/>
    <property type="match status" value="1"/>
</dbReference>
<evidence type="ECO:0008006" key="3">
    <source>
        <dbReference type="Google" id="ProtNLM"/>
    </source>
</evidence>
<name>A0A502DQL3_9MYCO</name>
<keyword evidence="2" id="KW-1185">Reference proteome</keyword>
<gene>
    <name evidence="1" type="ORF">EAH80_29030</name>
</gene>
<evidence type="ECO:0000313" key="2">
    <source>
        <dbReference type="Proteomes" id="UP000320095"/>
    </source>
</evidence>
<protein>
    <recommendedName>
        <fullName evidence="3">Glycosyltransferase subfamily 4-like N-terminal domain-containing protein</fullName>
    </recommendedName>
</protein>
<comment type="caution">
    <text evidence="1">The sequence shown here is derived from an EMBL/GenBank/DDBJ whole genome shotgun (WGS) entry which is preliminary data.</text>
</comment>